<dbReference type="RefSeq" id="WP_114279162.1">
    <property type="nucleotide sequence ID" value="NZ_QPJY01000002.1"/>
</dbReference>
<comment type="caution">
    <text evidence="2">The sequence shown here is derived from an EMBL/GenBank/DDBJ whole genome shotgun (WGS) entry which is preliminary data.</text>
</comment>
<evidence type="ECO:0000256" key="1">
    <source>
        <dbReference type="SAM" id="Phobius"/>
    </source>
</evidence>
<proteinExistence type="predicted"/>
<feature type="transmembrane region" description="Helical" evidence="1">
    <location>
        <begin position="12"/>
        <end position="32"/>
    </location>
</feature>
<keyword evidence="3" id="KW-1185">Reference proteome</keyword>
<sequence>MKLCENCKEKLPYLIAYVAFLAAFLSFLTGVLTGWNPVTMGVIFLLGCGLGVLHVTYGSCRLCRRFGHQGHAH</sequence>
<dbReference type="AlphaFoldDB" id="A0A369CFP0"/>
<accession>A0A369CFP0</accession>
<gene>
    <name evidence="2" type="ORF">DFQ59_102733</name>
</gene>
<protein>
    <submittedName>
        <fullName evidence="2">Uncharacterized protein</fullName>
    </submittedName>
</protein>
<reference evidence="2 3" key="1">
    <citation type="submission" date="2018-07" db="EMBL/GenBank/DDBJ databases">
        <title>Genomic Encyclopedia of Type Strains, Phase IV (KMG-IV): sequencing the most valuable type-strain genomes for metagenomic binning, comparative biology and taxonomic classification.</title>
        <authorList>
            <person name="Goeker M."/>
        </authorList>
    </citation>
    <scope>NUCLEOTIDE SEQUENCE [LARGE SCALE GENOMIC DNA]</scope>
    <source>
        <strain evidence="2 3">DSM 26407</strain>
    </source>
</reference>
<evidence type="ECO:0000313" key="3">
    <source>
        <dbReference type="Proteomes" id="UP000252707"/>
    </source>
</evidence>
<feature type="transmembrane region" description="Helical" evidence="1">
    <location>
        <begin position="38"/>
        <end position="57"/>
    </location>
</feature>
<organism evidence="2 3">
    <name type="scientific">Thioalbus denitrificans</name>
    <dbReference type="NCBI Taxonomy" id="547122"/>
    <lineage>
        <taxon>Bacteria</taxon>
        <taxon>Pseudomonadati</taxon>
        <taxon>Pseudomonadota</taxon>
        <taxon>Gammaproteobacteria</taxon>
        <taxon>Chromatiales</taxon>
        <taxon>Ectothiorhodospiraceae</taxon>
        <taxon>Thioalbus</taxon>
    </lineage>
</organism>
<name>A0A369CFP0_9GAMM</name>
<keyword evidence="1" id="KW-0472">Membrane</keyword>
<dbReference type="EMBL" id="QPJY01000002">
    <property type="protein sequence ID" value="RCX32371.1"/>
    <property type="molecule type" value="Genomic_DNA"/>
</dbReference>
<keyword evidence="1" id="KW-0812">Transmembrane</keyword>
<evidence type="ECO:0000313" key="2">
    <source>
        <dbReference type="EMBL" id="RCX32371.1"/>
    </source>
</evidence>
<keyword evidence="1" id="KW-1133">Transmembrane helix</keyword>
<dbReference type="Proteomes" id="UP000252707">
    <property type="component" value="Unassembled WGS sequence"/>
</dbReference>